<dbReference type="Proteomes" id="UP000734218">
    <property type="component" value="Unassembled WGS sequence"/>
</dbReference>
<evidence type="ECO:0000313" key="1">
    <source>
        <dbReference type="EMBL" id="NJC34077.1"/>
    </source>
</evidence>
<keyword evidence="2" id="KW-1185">Reference proteome</keyword>
<accession>A0ABX0XL34</accession>
<proteinExistence type="predicted"/>
<protein>
    <submittedName>
        <fullName evidence="1">Uncharacterized protein</fullName>
    </submittedName>
</protein>
<dbReference type="EMBL" id="JAATJE010000001">
    <property type="protein sequence ID" value="NJC34077.1"/>
    <property type="molecule type" value="Genomic_DNA"/>
</dbReference>
<dbReference type="RefSeq" id="WP_167953973.1">
    <property type="nucleotide sequence ID" value="NZ_JAATJE010000001.1"/>
</dbReference>
<organism evidence="1 2">
    <name type="scientific">Sphingomonas jejuensis</name>
    <dbReference type="NCBI Taxonomy" id="904715"/>
    <lineage>
        <taxon>Bacteria</taxon>
        <taxon>Pseudomonadati</taxon>
        <taxon>Pseudomonadota</taxon>
        <taxon>Alphaproteobacteria</taxon>
        <taxon>Sphingomonadales</taxon>
        <taxon>Sphingomonadaceae</taxon>
        <taxon>Sphingomonas</taxon>
    </lineage>
</organism>
<comment type="caution">
    <text evidence="1">The sequence shown here is derived from an EMBL/GenBank/DDBJ whole genome shotgun (WGS) entry which is preliminary data.</text>
</comment>
<sequence>MSRIEVGAPDPAAARSLTLRRAVEAVFASEEPPIAATEAPKRVMAVGARRLVIATVGWMSGTSVEVHLLDRVDGISLSRDGKGVSMIQLHYGARTVMVMRYGGGDLGVIADGLNRALSMREAR</sequence>
<gene>
    <name evidence="1" type="ORF">GGR88_001551</name>
</gene>
<reference evidence="1 2" key="1">
    <citation type="submission" date="2020-03" db="EMBL/GenBank/DDBJ databases">
        <title>Genomic Encyclopedia of Type Strains, Phase IV (KMG-IV): sequencing the most valuable type-strain genomes for metagenomic binning, comparative biology and taxonomic classification.</title>
        <authorList>
            <person name="Goeker M."/>
        </authorList>
    </citation>
    <scope>NUCLEOTIDE SEQUENCE [LARGE SCALE GENOMIC DNA]</scope>
    <source>
        <strain evidence="1 2">DSM 27651</strain>
    </source>
</reference>
<name>A0ABX0XL34_9SPHN</name>
<evidence type="ECO:0000313" key="2">
    <source>
        <dbReference type="Proteomes" id="UP000734218"/>
    </source>
</evidence>